<keyword evidence="10" id="KW-1185">Reference proteome</keyword>
<comment type="caution">
    <text evidence="9">The sequence shown here is derived from an EMBL/GenBank/DDBJ whole genome shotgun (WGS) entry which is preliminary data.</text>
</comment>
<dbReference type="Proteomes" id="UP001370490">
    <property type="component" value="Unassembled WGS sequence"/>
</dbReference>
<evidence type="ECO:0000256" key="6">
    <source>
        <dbReference type="ARBA" id="ARBA00023136"/>
    </source>
</evidence>
<feature type="transmembrane region" description="Helical" evidence="7">
    <location>
        <begin position="129"/>
        <end position="154"/>
    </location>
</feature>
<accession>A0AAN8UWS9</accession>
<dbReference type="EMBL" id="JBAMMX010000020">
    <property type="protein sequence ID" value="KAK6920569.1"/>
    <property type="molecule type" value="Genomic_DNA"/>
</dbReference>
<evidence type="ECO:0000256" key="7">
    <source>
        <dbReference type="SAM" id="Phobius"/>
    </source>
</evidence>
<proteinExistence type="predicted"/>
<evidence type="ECO:0000313" key="9">
    <source>
        <dbReference type="EMBL" id="KAK6920569.1"/>
    </source>
</evidence>
<feature type="transmembrane region" description="Helical" evidence="7">
    <location>
        <begin position="209"/>
        <end position="230"/>
    </location>
</feature>
<keyword evidence="6 7" id="KW-0472">Membrane</keyword>
<evidence type="ECO:0000313" key="10">
    <source>
        <dbReference type="Proteomes" id="UP001370490"/>
    </source>
</evidence>
<feature type="transmembrane region" description="Helical" evidence="7">
    <location>
        <begin position="180"/>
        <end position="203"/>
    </location>
</feature>
<feature type="transmembrane region" description="Helical" evidence="7">
    <location>
        <begin position="242"/>
        <end position="262"/>
    </location>
</feature>
<protein>
    <submittedName>
        <fullName evidence="9">Amino acid transporter, transmembrane domain</fullName>
    </submittedName>
</protein>
<keyword evidence="2" id="KW-0813">Transport</keyword>
<gene>
    <name evidence="9" type="ORF">RJ641_014247</name>
</gene>
<reference evidence="9 10" key="1">
    <citation type="submission" date="2023-12" db="EMBL/GenBank/DDBJ databases">
        <title>A high-quality genome assembly for Dillenia turbinata (Dilleniales).</title>
        <authorList>
            <person name="Chanderbali A."/>
        </authorList>
    </citation>
    <scope>NUCLEOTIDE SEQUENCE [LARGE SCALE GENOMIC DNA]</scope>
    <source>
        <strain evidence="9">LSX21</strain>
        <tissue evidence="9">Leaf</tissue>
    </source>
</reference>
<evidence type="ECO:0000256" key="3">
    <source>
        <dbReference type="ARBA" id="ARBA00022692"/>
    </source>
</evidence>
<evidence type="ECO:0000259" key="8">
    <source>
        <dbReference type="Pfam" id="PF01490"/>
    </source>
</evidence>
<evidence type="ECO:0000256" key="1">
    <source>
        <dbReference type="ARBA" id="ARBA00004370"/>
    </source>
</evidence>
<keyword evidence="4" id="KW-0029">Amino-acid transport</keyword>
<dbReference type="Pfam" id="PF01490">
    <property type="entry name" value="Aa_trans"/>
    <property type="match status" value="2"/>
</dbReference>
<evidence type="ECO:0000256" key="5">
    <source>
        <dbReference type="ARBA" id="ARBA00022989"/>
    </source>
</evidence>
<keyword evidence="5 7" id="KW-1133">Transmembrane helix</keyword>
<feature type="domain" description="Amino acid transporter transmembrane" evidence="8">
    <location>
        <begin position="76"/>
        <end position="151"/>
    </location>
</feature>
<dbReference type="AlphaFoldDB" id="A0AAN8UWS9"/>
<dbReference type="InterPro" id="IPR013057">
    <property type="entry name" value="AA_transpt_TM"/>
</dbReference>
<dbReference type="GO" id="GO:0006865">
    <property type="term" value="P:amino acid transport"/>
    <property type="evidence" value="ECO:0007669"/>
    <property type="project" value="UniProtKB-KW"/>
</dbReference>
<evidence type="ECO:0000256" key="4">
    <source>
        <dbReference type="ARBA" id="ARBA00022970"/>
    </source>
</evidence>
<dbReference type="PANTHER" id="PTHR48017">
    <property type="entry name" value="OS05G0424000 PROTEIN-RELATED"/>
    <property type="match status" value="1"/>
</dbReference>
<name>A0AAN8UWS9_9MAGN</name>
<evidence type="ECO:0000256" key="2">
    <source>
        <dbReference type="ARBA" id="ARBA00022448"/>
    </source>
</evidence>
<feature type="domain" description="Amino acid transporter transmembrane" evidence="8">
    <location>
        <begin position="162"/>
        <end position="261"/>
    </location>
</feature>
<sequence>MHEMVPGKRFDRYHELGQHAFGKKLGLWVVVPLQLKGEVGVNRVYTITGGKCLKKFHDTLLYHSLGSFCTQGVQPDVQYRNRDSTAGRAVFRFSALGDVAFAFAGRNVALEIQATIPSAPKEPSKKPRWQGGVIAYIIVALCYLPVSLIGYGFLATMPKTTVPQCEAFLVMKMNFKPTKILLFLIRIGYVALIMFLAMTFPFFGGLLTFFGGFAFAPTTHFLPCIMWLAICKPKKKISFSWFSNWICIFLGVMLMIFAPIVASRHIILQAKTNNFTHEHLHDVLLAPQKELS</sequence>
<comment type="subcellular location">
    <subcellularLocation>
        <location evidence="1">Membrane</location>
    </subcellularLocation>
</comment>
<dbReference type="GO" id="GO:0016020">
    <property type="term" value="C:membrane"/>
    <property type="evidence" value="ECO:0007669"/>
    <property type="project" value="UniProtKB-SubCell"/>
</dbReference>
<keyword evidence="3 7" id="KW-0812">Transmembrane</keyword>
<organism evidence="9 10">
    <name type="scientific">Dillenia turbinata</name>
    <dbReference type="NCBI Taxonomy" id="194707"/>
    <lineage>
        <taxon>Eukaryota</taxon>
        <taxon>Viridiplantae</taxon>
        <taxon>Streptophyta</taxon>
        <taxon>Embryophyta</taxon>
        <taxon>Tracheophyta</taxon>
        <taxon>Spermatophyta</taxon>
        <taxon>Magnoliopsida</taxon>
        <taxon>eudicotyledons</taxon>
        <taxon>Gunneridae</taxon>
        <taxon>Pentapetalae</taxon>
        <taxon>Dilleniales</taxon>
        <taxon>Dilleniaceae</taxon>
        <taxon>Dillenia</taxon>
    </lineage>
</organism>